<dbReference type="PANTHER" id="PTHR45749:SF21">
    <property type="entry name" value="DUF4371 DOMAIN-CONTAINING PROTEIN"/>
    <property type="match status" value="1"/>
</dbReference>
<gene>
    <name evidence="1" type="ORF">ILUMI_12700</name>
</gene>
<organism evidence="1 2">
    <name type="scientific">Ignelater luminosus</name>
    <name type="common">Cucubano</name>
    <name type="synonym">Pyrophorus luminosus</name>
    <dbReference type="NCBI Taxonomy" id="2038154"/>
    <lineage>
        <taxon>Eukaryota</taxon>
        <taxon>Metazoa</taxon>
        <taxon>Ecdysozoa</taxon>
        <taxon>Arthropoda</taxon>
        <taxon>Hexapoda</taxon>
        <taxon>Insecta</taxon>
        <taxon>Pterygota</taxon>
        <taxon>Neoptera</taxon>
        <taxon>Endopterygota</taxon>
        <taxon>Coleoptera</taxon>
        <taxon>Polyphaga</taxon>
        <taxon>Elateriformia</taxon>
        <taxon>Elateroidea</taxon>
        <taxon>Elateridae</taxon>
        <taxon>Agrypninae</taxon>
        <taxon>Pyrophorini</taxon>
        <taxon>Ignelater</taxon>
    </lineage>
</organism>
<proteinExistence type="predicted"/>
<protein>
    <recommendedName>
        <fullName evidence="3">DUF4371 domain-containing protein</fullName>
    </recommendedName>
</protein>
<dbReference type="EMBL" id="VTPC01007961">
    <property type="protein sequence ID" value="KAF2893473.1"/>
    <property type="molecule type" value="Genomic_DNA"/>
</dbReference>
<comment type="caution">
    <text evidence="1">The sequence shown here is derived from an EMBL/GenBank/DDBJ whole genome shotgun (WGS) entry which is preliminary data.</text>
</comment>
<dbReference type="AlphaFoldDB" id="A0A8K0GCP4"/>
<dbReference type="PANTHER" id="PTHR45749">
    <property type="match status" value="1"/>
</dbReference>
<dbReference type="OrthoDB" id="8196265at2759"/>
<sequence>MNNFGNLQKRHEPSSTHVAALVSLITFGKTRIDCCLSQAFKESVDKFNENVKKNRHIQDEKLYNHLQTSTVFSGTSSDIQNDPIKAISSLMIEAIRKEITSFPSIIMDETTDISNKSQLSTVCRYITTDGERVNAFETLVQRRFPKAATTRWKYNSRLVEVVSAVQNDLDELIRSMMENHGLVQEDSITP</sequence>
<keyword evidence="2" id="KW-1185">Reference proteome</keyword>
<evidence type="ECO:0008006" key="3">
    <source>
        <dbReference type="Google" id="ProtNLM"/>
    </source>
</evidence>
<reference evidence="1" key="1">
    <citation type="submission" date="2019-08" db="EMBL/GenBank/DDBJ databases">
        <title>The genome of the North American firefly Photinus pyralis.</title>
        <authorList>
            <consortium name="Photinus pyralis genome working group"/>
            <person name="Fallon T.R."/>
            <person name="Sander Lower S.E."/>
            <person name="Weng J.-K."/>
        </authorList>
    </citation>
    <scope>NUCLEOTIDE SEQUENCE</scope>
    <source>
        <strain evidence="1">TRF0915ILg1</strain>
        <tissue evidence="1">Whole body</tissue>
    </source>
</reference>
<evidence type="ECO:0000313" key="1">
    <source>
        <dbReference type="EMBL" id="KAF2893473.1"/>
    </source>
</evidence>
<name>A0A8K0GCP4_IGNLU</name>
<accession>A0A8K0GCP4</accession>
<dbReference type="Proteomes" id="UP000801492">
    <property type="component" value="Unassembled WGS sequence"/>
</dbReference>
<evidence type="ECO:0000313" key="2">
    <source>
        <dbReference type="Proteomes" id="UP000801492"/>
    </source>
</evidence>